<name>A0A0N4VWB4_HAEPC</name>
<reference evidence="2 3" key="2">
    <citation type="submission" date="2018-11" db="EMBL/GenBank/DDBJ databases">
        <authorList>
            <consortium name="Pathogen Informatics"/>
        </authorList>
    </citation>
    <scope>NUCLEOTIDE SEQUENCE [LARGE SCALE GENOMIC DNA]</scope>
    <source>
        <strain evidence="2 3">MHpl1</strain>
    </source>
</reference>
<feature type="transmembrane region" description="Helical" evidence="1">
    <location>
        <begin position="12"/>
        <end position="36"/>
    </location>
</feature>
<dbReference type="EMBL" id="UZAF01002185">
    <property type="protein sequence ID" value="VDO10226.1"/>
    <property type="molecule type" value="Genomic_DNA"/>
</dbReference>
<reference evidence="4" key="1">
    <citation type="submission" date="2017-02" db="UniProtKB">
        <authorList>
            <consortium name="WormBaseParasite"/>
        </authorList>
    </citation>
    <scope>IDENTIFICATION</scope>
</reference>
<evidence type="ECO:0000313" key="2">
    <source>
        <dbReference type="EMBL" id="VDO10226.1"/>
    </source>
</evidence>
<keyword evidence="1" id="KW-0812">Transmembrane</keyword>
<keyword evidence="1" id="KW-0472">Membrane</keyword>
<dbReference type="STRING" id="6290.A0A0N4VWB4"/>
<evidence type="ECO:0000313" key="4">
    <source>
        <dbReference type="WBParaSite" id="HPLM_0000158401-mRNA-1"/>
    </source>
</evidence>
<proteinExistence type="predicted"/>
<protein>
    <submittedName>
        <fullName evidence="4">Transducin/WD40 repeat-like superfamily protein</fullName>
    </submittedName>
</protein>
<keyword evidence="3" id="KW-1185">Reference proteome</keyword>
<evidence type="ECO:0000256" key="1">
    <source>
        <dbReference type="SAM" id="Phobius"/>
    </source>
</evidence>
<dbReference type="InterPro" id="IPR007757">
    <property type="entry name" value="MT-A70-like"/>
</dbReference>
<organism evidence="4">
    <name type="scientific">Haemonchus placei</name>
    <name type="common">Barber's pole worm</name>
    <dbReference type="NCBI Taxonomy" id="6290"/>
    <lineage>
        <taxon>Eukaryota</taxon>
        <taxon>Metazoa</taxon>
        <taxon>Ecdysozoa</taxon>
        <taxon>Nematoda</taxon>
        <taxon>Chromadorea</taxon>
        <taxon>Rhabditida</taxon>
        <taxon>Rhabditina</taxon>
        <taxon>Rhabditomorpha</taxon>
        <taxon>Strongyloidea</taxon>
        <taxon>Trichostrongylidae</taxon>
        <taxon>Haemonchus</taxon>
    </lineage>
</organism>
<gene>
    <name evidence="2" type="ORF">HPLM_LOCUS1582</name>
</gene>
<dbReference type="AlphaFoldDB" id="A0A0N4VWB4"/>
<dbReference type="OrthoDB" id="61116at2759"/>
<sequence length="147" mass="16106">MPLHFFKAQVFLYISITYLGNFFLSGLSLSFILIGIQVTLEGDPVCPFNGGHKLPYERLLFASRAECSTLYSAISSSDGKVFASVPMAVPSRKPPVVPIVKQYGVVAKQPLELFARSLLPYTVSVGYEALLLQSSLCLISLNKDNEV</sequence>
<dbReference type="WBParaSite" id="HPLM_0000158401-mRNA-1">
    <property type="protein sequence ID" value="HPLM_0000158401-mRNA-1"/>
    <property type="gene ID" value="HPLM_0000158401"/>
</dbReference>
<dbReference type="Pfam" id="PF05063">
    <property type="entry name" value="MT-A70"/>
    <property type="match status" value="1"/>
</dbReference>
<keyword evidence="1" id="KW-1133">Transmembrane helix</keyword>
<dbReference type="Proteomes" id="UP000268014">
    <property type="component" value="Unassembled WGS sequence"/>
</dbReference>
<accession>A0A0N4VWB4</accession>
<evidence type="ECO:0000313" key="3">
    <source>
        <dbReference type="Proteomes" id="UP000268014"/>
    </source>
</evidence>